<protein>
    <submittedName>
        <fullName evidence="1">Uncharacterized protein</fullName>
    </submittedName>
</protein>
<dbReference type="Proteomes" id="UP001178507">
    <property type="component" value="Unassembled WGS sequence"/>
</dbReference>
<keyword evidence="2" id="KW-1185">Reference proteome</keyword>
<dbReference type="AlphaFoldDB" id="A0AA36JSX8"/>
<gene>
    <name evidence="1" type="ORF">EVOR1521_LOCUS31891</name>
</gene>
<feature type="non-terminal residue" evidence="1">
    <location>
        <position position="1"/>
    </location>
</feature>
<evidence type="ECO:0000313" key="2">
    <source>
        <dbReference type="Proteomes" id="UP001178507"/>
    </source>
</evidence>
<proteinExistence type="predicted"/>
<sequence length="62" mass="6730">GAMPAVADAASAIVPQNALQVELKKSRDDVAHLRDYGQPGDQYEVKLCIAGKYRAVTWSKID</sequence>
<comment type="caution">
    <text evidence="1">The sequence shown here is derived from an EMBL/GenBank/DDBJ whole genome shotgun (WGS) entry which is preliminary data.</text>
</comment>
<name>A0AA36JSX8_9DINO</name>
<accession>A0AA36JSX8</accession>
<reference evidence="1" key="1">
    <citation type="submission" date="2023-08" db="EMBL/GenBank/DDBJ databases">
        <authorList>
            <person name="Chen Y."/>
            <person name="Shah S."/>
            <person name="Dougan E. K."/>
            <person name="Thang M."/>
            <person name="Chan C."/>
        </authorList>
    </citation>
    <scope>NUCLEOTIDE SEQUENCE</scope>
</reference>
<dbReference type="EMBL" id="CAUJNA010003865">
    <property type="protein sequence ID" value="CAJ1411281.1"/>
    <property type="molecule type" value="Genomic_DNA"/>
</dbReference>
<organism evidence="1 2">
    <name type="scientific">Effrenium voratum</name>
    <dbReference type="NCBI Taxonomy" id="2562239"/>
    <lineage>
        <taxon>Eukaryota</taxon>
        <taxon>Sar</taxon>
        <taxon>Alveolata</taxon>
        <taxon>Dinophyceae</taxon>
        <taxon>Suessiales</taxon>
        <taxon>Symbiodiniaceae</taxon>
        <taxon>Effrenium</taxon>
    </lineage>
</organism>
<evidence type="ECO:0000313" key="1">
    <source>
        <dbReference type="EMBL" id="CAJ1411281.1"/>
    </source>
</evidence>